<dbReference type="eggNOG" id="ENOG502RG8H">
    <property type="taxonomic scope" value="Eukaryota"/>
</dbReference>
<dbReference type="AlphaFoldDB" id="H3H6M4"/>
<organism evidence="1 2">
    <name type="scientific">Phytophthora ramorum</name>
    <name type="common">Sudden oak death agent</name>
    <dbReference type="NCBI Taxonomy" id="164328"/>
    <lineage>
        <taxon>Eukaryota</taxon>
        <taxon>Sar</taxon>
        <taxon>Stramenopiles</taxon>
        <taxon>Oomycota</taxon>
        <taxon>Peronosporomycetes</taxon>
        <taxon>Peronosporales</taxon>
        <taxon>Peronosporaceae</taxon>
        <taxon>Phytophthora</taxon>
    </lineage>
</organism>
<protein>
    <submittedName>
        <fullName evidence="1">Uncharacterized protein</fullName>
    </submittedName>
</protein>
<accession>H3H6M4</accession>
<dbReference type="VEuPathDB" id="FungiDB:KRP22_9070"/>
<keyword evidence="2" id="KW-1185">Reference proteome</keyword>
<proteinExistence type="predicted"/>
<name>H3H6M4_PHYRM</name>
<dbReference type="EMBL" id="DS566460">
    <property type="status" value="NOT_ANNOTATED_CDS"/>
    <property type="molecule type" value="Genomic_DNA"/>
</dbReference>
<dbReference type="EMBL" id="DS566616">
    <property type="status" value="NOT_ANNOTATED_CDS"/>
    <property type="molecule type" value="Genomic_DNA"/>
</dbReference>
<evidence type="ECO:0000313" key="1">
    <source>
        <dbReference type="EnsemblProtists" id="Phyra86337"/>
    </source>
</evidence>
<dbReference type="Proteomes" id="UP000005238">
    <property type="component" value="Unassembled WGS sequence"/>
</dbReference>
<reference evidence="2" key="1">
    <citation type="journal article" date="2006" name="Science">
        <title>Phytophthora genome sequences uncover evolutionary origins and mechanisms of pathogenesis.</title>
        <authorList>
            <person name="Tyler B.M."/>
            <person name="Tripathy S."/>
            <person name="Zhang X."/>
            <person name="Dehal P."/>
            <person name="Jiang R.H."/>
            <person name="Aerts A."/>
            <person name="Arredondo F.D."/>
            <person name="Baxter L."/>
            <person name="Bensasson D."/>
            <person name="Beynon J.L."/>
            <person name="Chapman J."/>
            <person name="Damasceno C.M."/>
            <person name="Dorrance A.E."/>
            <person name="Dou D."/>
            <person name="Dickerman A.W."/>
            <person name="Dubchak I.L."/>
            <person name="Garbelotto M."/>
            <person name="Gijzen M."/>
            <person name="Gordon S.G."/>
            <person name="Govers F."/>
            <person name="Grunwald N.J."/>
            <person name="Huang W."/>
            <person name="Ivors K.L."/>
            <person name="Jones R.W."/>
            <person name="Kamoun S."/>
            <person name="Krampis K."/>
            <person name="Lamour K.H."/>
            <person name="Lee M.K."/>
            <person name="McDonald W.H."/>
            <person name="Medina M."/>
            <person name="Meijer H.J."/>
            <person name="Nordberg E.K."/>
            <person name="Maclean D.J."/>
            <person name="Ospina-Giraldo M.D."/>
            <person name="Morris P.F."/>
            <person name="Phuntumart V."/>
            <person name="Putnam N.H."/>
            <person name="Rash S."/>
            <person name="Rose J.K."/>
            <person name="Sakihama Y."/>
            <person name="Salamov A.A."/>
            <person name="Savidor A."/>
            <person name="Scheuring C.F."/>
            <person name="Smith B.M."/>
            <person name="Sobral B.W."/>
            <person name="Terry A."/>
            <person name="Torto-Alalibo T.A."/>
            <person name="Win J."/>
            <person name="Xu Z."/>
            <person name="Zhang H."/>
            <person name="Grigoriev I.V."/>
            <person name="Rokhsar D.S."/>
            <person name="Boore J.L."/>
        </authorList>
    </citation>
    <scope>NUCLEOTIDE SEQUENCE [LARGE SCALE GENOMIC DNA]</scope>
    <source>
        <strain evidence="2">Pr102</strain>
    </source>
</reference>
<dbReference type="EnsemblProtists" id="Phyra86337">
    <property type="protein sequence ID" value="Phyra86337"/>
    <property type="gene ID" value="Phyra86337"/>
</dbReference>
<evidence type="ECO:0000313" key="2">
    <source>
        <dbReference type="Proteomes" id="UP000005238"/>
    </source>
</evidence>
<sequence>MDADAAFLAEVTGFLDAAVAAGTGHAMPTTGDEALLLDSHQLLAETEELLASCNTPKAKVASQKSQISAEERREIRNAQAAKRRLRYRQKLKDEKEILFLQESELSGELSKLQAAEAEKKRKQAGNLALGAWKAVAARQLERRMEAEQLQKQLRTQVVGRSRFIHQLNVMLQERLQHNQWGRLVSWETMKTSRADDGAALFKRFLSDIDALYAQTDKVLSGLEFKSPFPISYNLTRRWDQGVLYFDSADKMEFPYEFEQAADAISVVMMSDPETGFETVKANDVKDTISMKYQLKYQLSREHTASFAIYGTAKRYQERGRVVYVWRSLTEGQVRRNHMDGCSPVVQQLWAKFNRSGKLCAPSAGENGPK</sequence>
<dbReference type="VEuPathDB" id="FungiDB:KRP23_12111"/>
<reference evidence="1" key="2">
    <citation type="submission" date="2015-06" db="UniProtKB">
        <authorList>
            <consortium name="EnsemblProtists"/>
        </authorList>
    </citation>
    <scope>IDENTIFICATION</scope>
    <source>
        <strain evidence="1">Pr102</strain>
    </source>
</reference>
<dbReference type="HOGENOM" id="CLU_027764_3_2_1"/>
<dbReference type="InParanoid" id="H3H6M4"/>
<dbReference type="EnsemblProtists" id="Phyra86112">
    <property type="protein sequence ID" value="Phyra86112"/>
    <property type="gene ID" value="Phyra86112"/>
</dbReference>